<sequence length="39" mass="4609">MLEGAKLGWRKSGPSPQEKWALYVLLGFLAVFYLIYWLY</sequence>
<name>A0A382EU71_9ZZZZ</name>
<proteinExistence type="predicted"/>
<protein>
    <submittedName>
        <fullName evidence="2">Uncharacterized protein</fullName>
    </submittedName>
</protein>
<gene>
    <name evidence="2" type="ORF">METZ01_LOCUS206355</name>
</gene>
<keyword evidence="1" id="KW-0472">Membrane</keyword>
<evidence type="ECO:0000256" key="1">
    <source>
        <dbReference type="SAM" id="Phobius"/>
    </source>
</evidence>
<dbReference type="EMBL" id="UINC01046022">
    <property type="protein sequence ID" value="SVB53501.1"/>
    <property type="molecule type" value="Genomic_DNA"/>
</dbReference>
<evidence type="ECO:0000313" key="2">
    <source>
        <dbReference type="EMBL" id="SVB53501.1"/>
    </source>
</evidence>
<reference evidence="2" key="1">
    <citation type="submission" date="2018-05" db="EMBL/GenBank/DDBJ databases">
        <authorList>
            <person name="Lanie J.A."/>
            <person name="Ng W.-L."/>
            <person name="Kazmierczak K.M."/>
            <person name="Andrzejewski T.M."/>
            <person name="Davidsen T.M."/>
            <person name="Wayne K.J."/>
            <person name="Tettelin H."/>
            <person name="Glass J.I."/>
            <person name="Rusch D."/>
            <person name="Podicherti R."/>
            <person name="Tsui H.-C.T."/>
            <person name="Winkler M.E."/>
        </authorList>
    </citation>
    <scope>NUCLEOTIDE SEQUENCE</scope>
</reference>
<keyword evidence="1" id="KW-1133">Transmembrane helix</keyword>
<dbReference type="AlphaFoldDB" id="A0A382EU71"/>
<organism evidence="2">
    <name type="scientific">marine metagenome</name>
    <dbReference type="NCBI Taxonomy" id="408172"/>
    <lineage>
        <taxon>unclassified sequences</taxon>
        <taxon>metagenomes</taxon>
        <taxon>ecological metagenomes</taxon>
    </lineage>
</organism>
<keyword evidence="1" id="KW-0812">Transmembrane</keyword>
<accession>A0A382EU71</accession>
<feature type="transmembrane region" description="Helical" evidence="1">
    <location>
        <begin position="20"/>
        <end position="38"/>
    </location>
</feature>